<keyword evidence="2" id="KW-0378">Hydrolase</keyword>
<keyword evidence="3" id="KW-1185">Reference proteome</keyword>
<accession>A0ABW1I3C8</accession>
<protein>
    <submittedName>
        <fullName evidence="2">Alpha/beta hydrolase fold domain-containing protein</fullName>
    </submittedName>
</protein>
<name>A0ABW1I3C8_9PSEU</name>
<dbReference type="InterPro" id="IPR013094">
    <property type="entry name" value="AB_hydrolase_3"/>
</dbReference>
<comment type="caution">
    <text evidence="2">The sequence shown here is derived from an EMBL/GenBank/DDBJ whole genome shotgun (WGS) entry which is preliminary data.</text>
</comment>
<sequence>MRVGSRSWARARGGTLAAVAAQRARDEQGPELVGQVLLYPPIDPAAQTESKERYREGPILTGAAADQCWGRYVPAAGDRESALAVPSKAESLAGLAPALVLTVELDPSRDEAEAYGRALRDAGVPTQIVRIPGLIHAALNMSGCVPRTSELTDAIVAFLAPRFASAARSVSQA</sequence>
<evidence type="ECO:0000313" key="2">
    <source>
        <dbReference type="EMBL" id="MFC5947229.1"/>
    </source>
</evidence>
<dbReference type="SUPFAM" id="SSF53474">
    <property type="entry name" value="alpha/beta-Hydrolases"/>
    <property type="match status" value="1"/>
</dbReference>
<dbReference type="Pfam" id="PF07859">
    <property type="entry name" value="Abhydrolase_3"/>
    <property type="match status" value="1"/>
</dbReference>
<dbReference type="Proteomes" id="UP001596119">
    <property type="component" value="Unassembled WGS sequence"/>
</dbReference>
<dbReference type="GO" id="GO:0016787">
    <property type="term" value="F:hydrolase activity"/>
    <property type="evidence" value="ECO:0007669"/>
    <property type="project" value="UniProtKB-KW"/>
</dbReference>
<evidence type="ECO:0000313" key="3">
    <source>
        <dbReference type="Proteomes" id="UP001596119"/>
    </source>
</evidence>
<dbReference type="InterPro" id="IPR029058">
    <property type="entry name" value="AB_hydrolase_fold"/>
</dbReference>
<gene>
    <name evidence="2" type="ORF">ACFQH9_02930</name>
</gene>
<dbReference type="RefSeq" id="WP_379563906.1">
    <property type="nucleotide sequence ID" value="NZ_JBHSQK010000006.1"/>
</dbReference>
<feature type="domain" description="Alpha/beta hydrolase fold-3" evidence="1">
    <location>
        <begin position="13"/>
        <end position="138"/>
    </location>
</feature>
<organism evidence="2 3">
    <name type="scientific">Pseudonocardia lutea</name>
    <dbReference type="NCBI Taxonomy" id="2172015"/>
    <lineage>
        <taxon>Bacteria</taxon>
        <taxon>Bacillati</taxon>
        <taxon>Actinomycetota</taxon>
        <taxon>Actinomycetes</taxon>
        <taxon>Pseudonocardiales</taxon>
        <taxon>Pseudonocardiaceae</taxon>
        <taxon>Pseudonocardia</taxon>
    </lineage>
</organism>
<dbReference type="EMBL" id="JBHSQK010000006">
    <property type="protein sequence ID" value="MFC5947229.1"/>
    <property type="molecule type" value="Genomic_DNA"/>
</dbReference>
<proteinExistence type="predicted"/>
<evidence type="ECO:0000259" key="1">
    <source>
        <dbReference type="Pfam" id="PF07859"/>
    </source>
</evidence>
<dbReference type="Gene3D" id="3.40.50.1820">
    <property type="entry name" value="alpha/beta hydrolase"/>
    <property type="match status" value="1"/>
</dbReference>
<reference evidence="3" key="1">
    <citation type="journal article" date="2019" name="Int. J. Syst. Evol. Microbiol.">
        <title>The Global Catalogue of Microorganisms (GCM) 10K type strain sequencing project: providing services to taxonomists for standard genome sequencing and annotation.</title>
        <authorList>
            <consortium name="The Broad Institute Genomics Platform"/>
            <consortium name="The Broad Institute Genome Sequencing Center for Infectious Disease"/>
            <person name="Wu L."/>
            <person name="Ma J."/>
        </authorList>
    </citation>
    <scope>NUCLEOTIDE SEQUENCE [LARGE SCALE GENOMIC DNA]</scope>
    <source>
        <strain evidence="3">CGMCC 4.7397</strain>
    </source>
</reference>